<gene>
    <name evidence="3" type="ORF">JEM65_14385</name>
</gene>
<dbReference type="CDD" id="cd03789">
    <property type="entry name" value="GT9_LPS_heptosyltransferase"/>
    <property type="match status" value="1"/>
</dbReference>
<keyword evidence="1" id="KW-0328">Glycosyltransferase</keyword>
<evidence type="ECO:0000313" key="4">
    <source>
        <dbReference type="Proteomes" id="UP000662373"/>
    </source>
</evidence>
<sequence>MSLSKFNSKKRSTFNAFTRSFENSKNSEQLQTLPKDSEIKVLITRPNHRLGNQLLITPLIQEVKKQFPNSTIHLVLNGTLSSILFSNYSYVDKVFNLPKKPFKNIFNYLKQSVALLFKTYDIAIAGCESSNSSKIYVKLSRARFKIYNSGTTQVNKPGHIAQYPLYNFKTFLNPSEDLSVYDYPKLSIKLSDKEIEQGHLILRKLFNNDKKTICIFTFATRAKCHSKTWWSEFYERLKTEFGDFNILEMLPVENVSQIDFKSTHFYSKDLREIASIIENSVVFIGADSGMMHLAASTNTTTLGLFNVTKSSIYGPYGGQNQSIDTNTAEIRDILKIVNAIVHQTAFINSSKIQTS</sequence>
<dbReference type="SUPFAM" id="SSF53756">
    <property type="entry name" value="UDP-Glycosyltransferase/glycogen phosphorylase"/>
    <property type="match status" value="1"/>
</dbReference>
<dbReference type="Gene3D" id="3.40.50.2000">
    <property type="entry name" value="Glycogen Phosphorylase B"/>
    <property type="match status" value="2"/>
</dbReference>
<protein>
    <submittedName>
        <fullName evidence="3">Glycosyltransferase family 9 protein</fullName>
    </submittedName>
</protein>
<dbReference type="PANTHER" id="PTHR30160">
    <property type="entry name" value="TETRAACYLDISACCHARIDE 4'-KINASE-RELATED"/>
    <property type="match status" value="1"/>
</dbReference>
<dbReference type="GO" id="GO:0008713">
    <property type="term" value="F:ADP-heptose-lipopolysaccharide heptosyltransferase activity"/>
    <property type="evidence" value="ECO:0007669"/>
    <property type="project" value="TreeGrafter"/>
</dbReference>
<evidence type="ECO:0000313" key="3">
    <source>
        <dbReference type="EMBL" id="MBJ7881823.1"/>
    </source>
</evidence>
<comment type="caution">
    <text evidence="3">The sequence shown here is derived from an EMBL/GenBank/DDBJ whole genome shotgun (WGS) entry which is preliminary data.</text>
</comment>
<name>A0A934KVX2_9FLAO</name>
<reference evidence="3 4" key="1">
    <citation type="submission" date="2020-09" db="EMBL/GenBank/DDBJ databases">
        <title>Draft genome of Gelidibacter salicanalis PAMC21136.</title>
        <authorList>
            <person name="Park H."/>
        </authorList>
    </citation>
    <scope>NUCLEOTIDE SEQUENCE [LARGE SCALE GENOMIC DNA]</scope>
    <source>
        <strain evidence="3 4">PAMC21136</strain>
    </source>
</reference>
<dbReference type="InterPro" id="IPR002201">
    <property type="entry name" value="Glyco_trans_9"/>
</dbReference>
<dbReference type="AlphaFoldDB" id="A0A934KVX2"/>
<accession>A0A934KVX2</accession>
<dbReference type="EMBL" id="JAEHJZ010000035">
    <property type="protein sequence ID" value="MBJ7881823.1"/>
    <property type="molecule type" value="Genomic_DNA"/>
</dbReference>
<dbReference type="Proteomes" id="UP000662373">
    <property type="component" value="Unassembled WGS sequence"/>
</dbReference>
<keyword evidence="4" id="KW-1185">Reference proteome</keyword>
<dbReference type="GO" id="GO:0005829">
    <property type="term" value="C:cytosol"/>
    <property type="evidence" value="ECO:0007669"/>
    <property type="project" value="TreeGrafter"/>
</dbReference>
<organism evidence="3 4">
    <name type="scientific">Gelidibacter salicanalis</name>
    <dbReference type="NCBI Taxonomy" id="291193"/>
    <lineage>
        <taxon>Bacteria</taxon>
        <taxon>Pseudomonadati</taxon>
        <taxon>Bacteroidota</taxon>
        <taxon>Flavobacteriia</taxon>
        <taxon>Flavobacteriales</taxon>
        <taxon>Flavobacteriaceae</taxon>
        <taxon>Gelidibacter</taxon>
    </lineage>
</organism>
<evidence type="ECO:0000256" key="2">
    <source>
        <dbReference type="ARBA" id="ARBA00022679"/>
    </source>
</evidence>
<proteinExistence type="predicted"/>
<dbReference type="Pfam" id="PF01075">
    <property type="entry name" value="Glyco_transf_9"/>
    <property type="match status" value="1"/>
</dbReference>
<keyword evidence="2" id="KW-0808">Transferase</keyword>
<dbReference type="GO" id="GO:0009244">
    <property type="term" value="P:lipopolysaccharide core region biosynthetic process"/>
    <property type="evidence" value="ECO:0007669"/>
    <property type="project" value="TreeGrafter"/>
</dbReference>
<dbReference type="RefSeq" id="WP_199600901.1">
    <property type="nucleotide sequence ID" value="NZ_JAEHJZ010000035.1"/>
</dbReference>
<dbReference type="InterPro" id="IPR051199">
    <property type="entry name" value="LPS_LOS_Heptosyltrfase"/>
</dbReference>
<evidence type="ECO:0000256" key="1">
    <source>
        <dbReference type="ARBA" id="ARBA00022676"/>
    </source>
</evidence>